<proteinExistence type="predicted"/>
<dbReference type="InterPro" id="IPR037185">
    <property type="entry name" value="EmrE-like"/>
</dbReference>
<comment type="subcellular location">
    <subcellularLocation>
        <location evidence="1">Membrane</location>
        <topology evidence="1">Multi-pass membrane protein</topology>
    </subcellularLocation>
</comment>
<feature type="transmembrane region" description="Helical" evidence="5">
    <location>
        <begin position="7"/>
        <end position="25"/>
    </location>
</feature>
<feature type="transmembrane region" description="Helical" evidence="5">
    <location>
        <begin position="103"/>
        <end position="120"/>
    </location>
</feature>
<evidence type="ECO:0000313" key="7">
    <source>
        <dbReference type="EMBL" id="CAJ1949184.1"/>
    </source>
</evidence>
<evidence type="ECO:0000256" key="4">
    <source>
        <dbReference type="ARBA" id="ARBA00023136"/>
    </source>
</evidence>
<accession>A0AA86VBA5</accession>
<organism evidence="7 8">
    <name type="scientific">Sphenostylis stenocarpa</name>
    <dbReference type="NCBI Taxonomy" id="92480"/>
    <lineage>
        <taxon>Eukaryota</taxon>
        <taxon>Viridiplantae</taxon>
        <taxon>Streptophyta</taxon>
        <taxon>Embryophyta</taxon>
        <taxon>Tracheophyta</taxon>
        <taxon>Spermatophyta</taxon>
        <taxon>Magnoliopsida</taxon>
        <taxon>eudicotyledons</taxon>
        <taxon>Gunneridae</taxon>
        <taxon>Pentapetalae</taxon>
        <taxon>rosids</taxon>
        <taxon>fabids</taxon>
        <taxon>Fabales</taxon>
        <taxon>Fabaceae</taxon>
        <taxon>Papilionoideae</taxon>
        <taxon>50 kb inversion clade</taxon>
        <taxon>NPAAA clade</taxon>
        <taxon>indigoferoid/millettioid clade</taxon>
        <taxon>Phaseoleae</taxon>
        <taxon>Sphenostylis</taxon>
    </lineage>
</organism>
<dbReference type="Proteomes" id="UP001189624">
    <property type="component" value="Chromosome 4"/>
</dbReference>
<feature type="transmembrane region" description="Helical" evidence="5">
    <location>
        <begin position="280"/>
        <end position="297"/>
    </location>
</feature>
<evidence type="ECO:0000256" key="2">
    <source>
        <dbReference type="ARBA" id="ARBA00022692"/>
    </source>
</evidence>
<feature type="transmembrane region" description="Helical" evidence="5">
    <location>
        <begin position="225"/>
        <end position="246"/>
    </location>
</feature>
<evidence type="ECO:0000259" key="6">
    <source>
        <dbReference type="Pfam" id="PF03151"/>
    </source>
</evidence>
<feature type="transmembrane region" description="Helical" evidence="5">
    <location>
        <begin position="37"/>
        <end position="56"/>
    </location>
</feature>
<gene>
    <name evidence="7" type="ORF">AYBTSS11_LOCUS13594</name>
</gene>
<reference evidence="7" key="1">
    <citation type="submission" date="2023-10" db="EMBL/GenBank/DDBJ databases">
        <authorList>
            <person name="Domelevo Entfellner J.-B."/>
        </authorList>
    </citation>
    <scope>NUCLEOTIDE SEQUENCE</scope>
</reference>
<dbReference type="Pfam" id="PF03151">
    <property type="entry name" value="TPT"/>
    <property type="match status" value="1"/>
</dbReference>
<dbReference type="GO" id="GO:0016020">
    <property type="term" value="C:membrane"/>
    <property type="evidence" value="ECO:0007669"/>
    <property type="project" value="UniProtKB-SubCell"/>
</dbReference>
<evidence type="ECO:0000313" key="8">
    <source>
        <dbReference type="Proteomes" id="UP001189624"/>
    </source>
</evidence>
<evidence type="ECO:0000256" key="5">
    <source>
        <dbReference type="SAM" id="Phobius"/>
    </source>
</evidence>
<feature type="transmembrane region" description="Helical" evidence="5">
    <location>
        <begin position="253"/>
        <end position="274"/>
    </location>
</feature>
<feature type="domain" description="Sugar phosphate transporter" evidence="6">
    <location>
        <begin position="11"/>
        <end position="297"/>
    </location>
</feature>
<keyword evidence="3 5" id="KW-1133">Transmembrane helix</keyword>
<evidence type="ECO:0000256" key="1">
    <source>
        <dbReference type="ARBA" id="ARBA00004141"/>
    </source>
</evidence>
<keyword evidence="4 5" id="KW-0472">Membrane</keyword>
<dbReference type="PANTHER" id="PTHR11132">
    <property type="entry name" value="SOLUTE CARRIER FAMILY 35"/>
    <property type="match status" value="1"/>
</dbReference>
<dbReference type="InterPro" id="IPR050186">
    <property type="entry name" value="TPT_transporter"/>
</dbReference>
<sequence>MNQIPWPTIGVVIAWYSSNIGVLLLNKYLLTNYGFRFPVFLTTCHMLLCSFLSYVISVTDMVPLQTLRSQAQFWKIVALSVVFSFSVVCGNISLRFIPVSFNQAIGATTPFFTAVFAYAVSSKREAWVTYATLLPVVTGVIIASGGEPSFHLFGFVICISSTAARAFKSVLQDILLSSEGEKLNSMNLLLYMAPIAVMVLLPATLFMEGNVIGITIELARKDTRIFWFLLLSSSLAYFVNLTNFLVTKHTSALTLQVLGNAKGAVAVVVSILIFKNPISMIGMLGYALTVIGVILYSETKKRYSKN</sequence>
<evidence type="ECO:0000256" key="3">
    <source>
        <dbReference type="ARBA" id="ARBA00022989"/>
    </source>
</evidence>
<keyword evidence="8" id="KW-1185">Reference proteome</keyword>
<dbReference type="Gramene" id="rna-AYBTSS11_LOCUS13594">
    <property type="protein sequence ID" value="CAJ1949184.1"/>
    <property type="gene ID" value="gene-AYBTSS11_LOCUS13594"/>
</dbReference>
<dbReference type="EMBL" id="OY731401">
    <property type="protein sequence ID" value="CAJ1949184.1"/>
    <property type="molecule type" value="Genomic_DNA"/>
</dbReference>
<name>A0AA86VBA5_9FABA</name>
<feature type="transmembrane region" description="Helical" evidence="5">
    <location>
        <begin position="188"/>
        <end position="205"/>
    </location>
</feature>
<feature type="transmembrane region" description="Helical" evidence="5">
    <location>
        <begin position="76"/>
        <end position="97"/>
    </location>
</feature>
<dbReference type="SUPFAM" id="SSF103481">
    <property type="entry name" value="Multidrug resistance efflux transporter EmrE"/>
    <property type="match status" value="2"/>
</dbReference>
<dbReference type="InterPro" id="IPR004853">
    <property type="entry name" value="Sugar_P_trans_dom"/>
</dbReference>
<keyword evidence="2 5" id="KW-0812">Transmembrane</keyword>
<dbReference type="AlphaFoldDB" id="A0AA86VBA5"/>
<protein>
    <recommendedName>
        <fullName evidence="6">Sugar phosphate transporter domain-containing protein</fullName>
    </recommendedName>
</protein>